<sequence>MQGDRALWLCAGASHPCTQRHWHCLCSRAQEAAAAGRYR</sequence>
<dbReference type="AlphaFoldDB" id="A6IYE3"/>
<evidence type="ECO:0000313" key="1">
    <source>
        <dbReference type="EMBL" id="EDL92271.1"/>
    </source>
</evidence>
<evidence type="ECO:0000313" key="2">
    <source>
        <dbReference type="Proteomes" id="UP000234681"/>
    </source>
</evidence>
<accession>A6IYE3</accession>
<organism evidence="1 2">
    <name type="scientific">Rattus norvegicus</name>
    <name type="common">Rat</name>
    <dbReference type="NCBI Taxonomy" id="10116"/>
    <lineage>
        <taxon>Eukaryota</taxon>
        <taxon>Metazoa</taxon>
        <taxon>Chordata</taxon>
        <taxon>Craniata</taxon>
        <taxon>Vertebrata</taxon>
        <taxon>Euteleostomi</taxon>
        <taxon>Mammalia</taxon>
        <taxon>Eutheria</taxon>
        <taxon>Euarchontoglires</taxon>
        <taxon>Glires</taxon>
        <taxon>Rodentia</taxon>
        <taxon>Myomorpha</taxon>
        <taxon>Muroidea</taxon>
        <taxon>Muridae</taxon>
        <taxon>Murinae</taxon>
        <taxon>Rattus</taxon>
    </lineage>
</organism>
<dbReference type="EMBL" id="CH473972">
    <property type="protein sequence ID" value="EDL92271.1"/>
    <property type="molecule type" value="Genomic_DNA"/>
</dbReference>
<reference evidence="2" key="1">
    <citation type="submission" date="2005-09" db="EMBL/GenBank/DDBJ databases">
        <authorList>
            <person name="Mural R.J."/>
            <person name="Li P.W."/>
            <person name="Adams M.D."/>
            <person name="Amanatides P.G."/>
            <person name="Baden-Tillson H."/>
            <person name="Barnstead M."/>
            <person name="Chin S.H."/>
            <person name="Dew I."/>
            <person name="Evans C.A."/>
            <person name="Ferriera S."/>
            <person name="Flanigan M."/>
            <person name="Fosler C."/>
            <person name="Glodek A."/>
            <person name="Gu Z."/>
            <person name="Holt R.A."/>
            <person name="Jennings D."/>
            <person name="Kraft C.L."/>
            <person name="Lu F."/>
            <person name="Nguyen T."/>
            <person name="Nusskern D.R."/>
            <person name="Pfannkoch C.M."/>
            <person name="Sitter C."/>
            <person name="Sutton G.G."/>
            <person name="Venter J.C."/>
            <person name="Wang Z."/>
            <person name="Woodage T."/>
            <person name="Zheng X.H."/>
            <person name="Zhong F."/>
        </authorList>
    </citation>
    <scope>NUCLEOTIDE SEQUENCE [LARGE SCALE GENOMIC DNA]</scope>
    <source>
        <strain>BN</strain>
        <strain evidence="2">Sprague-Dawley</strain>
    </source>
</reference>
<gene>
    <name evidence="1" type="ORF">rCG_51690</name>
</gene>
<protein>
    <submittedName>
        <fullName evidence="1">RCG51690</fullName>
    </submittedName>
</protein>
<dbReference type="Proteomes" id="UP000234681">
    <property type="component" value="Chromosome 19"/>
</dbReference>
<proteinExistence type="predicted"/>
<name>A6IYE3_RAT</name>